<dbReference type="PROSITE" id="PS00455">
    <property type="entry name" value="AMP_BINDING"/>
    <property type="match status" value="1"/>
</dbReference>
<dbReference type="EMBL" id="AZHF01000003">
    <property type="protein sequence ID" value="OAA77174.1"/>
    <property type="molecule type" value="Genomic_DNA"/>
</dbReference>
<organism evidence="5 6">
    <name type="scientific">Akanthomyces lecanii RCEF 1005</name>
    <dbReference type="NCBI Taxonomy" id="1081108"/>
    <lineage>
        <taxon>Eukaryota</taxon>
        <taxon>Fungi</taxon>
        <taxon>Dikarya</taxon>
        <taxon>Ascomycota</taxon>
        <taxon>Pezizomycotina</taxon>
        <taxon>Sordariomycetes</taxon>
        <taxon>Hypocreomycetidae</taxon>
        <taxon>Hypocreales</taxon>
        <taxon>Cordycipitaceae</taxon>
        <taxon>Akanthomyces</taxon>
        <taxon>Cordyceps confragosa</taxon>
    </lineage>
</organism>
<dbReference type="Gene3D" id="3.40.50.12780">
    <property type="entry name" value="N-terminal domain of ligase-like"/>
    <property type="match status" value="1"/>
</dbReference>
<dbReference type="AlphaFoldDB" id="A0A168H0V3"/>
<evidence type="ECO:0000313" key="6">
    <source>
        <dbReference type="Proteomes" id="UP000076881"/>
    </source>
</evidence>
<accession>A0A168H0V3</accession>
<keyword evidence="6" id="KW-1185">Reference proteome</keyword>
<evidence type="ECO:0000313" key="5">
    <source>
        <dbReference type="EMBL" id="OAA77174.1"/>
    </source>
</evidence>
<evidence type="ECO:0000259" key="2">
    <source>
        <dbReference type="Pfam" id="PF00501"/>
    </source>
</evidence>
<dbReference type="Proteomes" id="UP000076881">
    <property type="component" value="Unassembled WGS sequence"/>
</dbReference>
<dbReference type="STRING" id="1081108.A0A168H0V3"/>
<evidence type="ECO:0000259" key="3">
    <source>
        <dbReference type="Pfam" id="PF13193"/>
    </source>
</evidence>
<feature type="domain" description="Acetyl-coenzyme A synthetase N-terminal" evidence="4">
    <location>
        <begin position="19"/>
        <end position="81"/>
    </location>
</feature>
<keyword evidence="5" id="KW-0436">Ligase</keyword>
<sequence length="709" mass="77807">MPDIALPVVLPRKRMHIQDEILQQSLQSPESFWARQAEQLHWHRKPDATLRTFDKTLADGTTAHASWEWFPGGELSTCYNCVDRHVLAGRGDNVAIYYDSPVTKTKAQYTYRQLLEEVETLAGALRQEGVKKGDVVMVYMPMIPAALIGIMAINRLGAVHSVVFGGFAGNALAQRIDACEPVLILTASCGIDGAKPPIPYRPLVEEALRLAAHKPQRTIIWQREELRWGKTNRLNQSSWQKWVRSAKDRGIKADCVPVRSSDPVYIIHTSGTTGVPKGVCRDSAGHAVGLNLSISYLFDIHGPGDVICTASDIGWVVGHSYIVYAPLLAGAATVLYEGKPVGTPDASSFWRLVEEYKVNAFFTAPTALRAIRRDDPDNKFFTQVGERDGLRSLRALFLAGERSEPSLISMYQDLFDKHAAPSAHVVDNWWSTEAGSPMTGRALTPHAAHGRNTRIRNHKLPVLRPGSAGKAMPGFDIRIVDDDGREVARGSMGNIVLGMPLAPTAFRTLWGDEERFYKSYLKRFNGKWMDTGDAGMIDEEGYVHVMSRNDDVLNVSAHRLSSGGIEQAVSSHPLVAECCVIGIPDALKGQLPFAFITLSTSDHPPSAIPDEALAGEIQALVRKQVGAIATLGGIIQGKGMIPKTRSGKTLRRVLRELAENAVHGEFEKEVAVPSTVEDAAAVDVAREKVREYFESMGHKHKAIEAKAKL</sequence>
<gene>
    <name evidence="5" type="ORF">LEL_03997</name>
</gene>
<dbReference type="GO" id="GO:0050218">
    <property type="term" value="F:propionate-CoA ligase activity"/>
    <property type="evidence" value="ECO:0007669"/>
    <property type="project" value="TreeGrafter"/>
</dbReference>
<dbReference type="Pfam" id="PF00501">
    <property type="entry name" value="AMP-binding"/>
    <property type="match status" value="1"/>
</dbReference>
<comment type="similarity">
    <text evidence="1">Belongs to the ATP-dependent AMP-binding enzyme family.</text>
</comment>
<name>A0A168H0V3_CORDF</name>
<dbReference type="OrthoDB" id="1706066at2759"/>
<evidence type="ECO:0000256" key="1">
    <source>
        <dbReference type="ARBA" id="ARBA00006432"/>
    </source>
</evidence>
<dbReference type="InterPro" id="IPR042099">
    <property type="entry name" value="ANL_N_sf"/>
</dbReference>
<feature type="domain" description="AMP-binding enzyme C-terminal" evidence="3">
    <location>
        <begin position="565"/>
        <end position="648"/>
    </location>
</feature>
<proteinExistence type="inferred from homology"/>
<dbReference type="InterPro" id="IPR032387">
    <property type="entry name" value="ACAS_N"/>
</dbReference>
<comment type="caution">
    <text evidence="5">The sequence shown here is derived from an EMBL/GenBank/DDBJ whole genome shotgun (WGS) entry which is preliminary data.</text>
</comment>
<protein>
    <submittedName>
        <fullName evidence="5">Acetate-CoA ligase</fullName>
    </submittedName>
</protein>
<dbReference type="Pfam" id="PF16177">
    <property type="entry name" value="ACAS_N"/>
    <property type="match status" value="1"/>
</dbReference>
<reference evidence="5 6" key="1">
    <citation type="journal article" date="2016" name="Genome Biol. Evol.">
        <title>Divergent and convergent evolution of fungal pathogenicity.</title>
        <authorList>
            <person name="Shang Y."/>
            <person name="Xiao G."/>
            <person name="Zheng P."/>
            <person name="Cen K."/>
            <person name="Zhan S."/>
            <person name="Wang C."/>
        </authorList>
    </citation>
    <scope>NUCLEOTIDE SEQUENCE [LARGE SCALE GENOMIC DNA]</scope>
    <source>
        <strain evidence="5 6">RCEF 1005</strain>
    </source>
</reference>
<dbReference type="InterPro" id="IPR020845">
    <property type="entry name" value="AMP-binding_CS"/>
</dbReference>
<evidence type="ECO:0000259" key="4">
    <source>
        <dbReference type="Pfam" id="PF16177"/>
    </source>
</evidence>
<dbReference type="PANTHER" id="PTHR43347">
    <property type="entry name" value="ACYL-COA SYNTHETASE"/>
    <property type="match status" value="1"/>
</dbReference>
<dbReference type="Pfam" id="PF13193">
    <property type="entry name" value="AMP-binding_C"/>
    <property type="match status" value="1"/>
</dbReference>
<dbReference type="PANTHER" id="PTHR43347:SF3">
    <property type="entry name" value="ACYL-COA SYNTHETASE SHORT-CHAIN FAMILY MEMBER 3, MITOCHONDRIAL"/>
    <property type="match status" value="1"/>
</dbReference>
<dbReference type="Gene3D" id="3.30.300.30">
    <property type="match status" value="1"/>
</dbReference>
<dbReference type="SUPFAM" id="SSF56801">
    <property type="entry name" value="Acetyl-CoA synthetase-like"/>
    <property type="match status" value="1"/>
</dbReference>
<feature type="domain" description="AMP-dependent synthetase/ligase" evidence="2">
    <location>
        <begin position="88"/>
        <end position="499"/>
    </location>
</feature>
<dbReference type="InterPro" id="IPR025110">
    <property type="entry name" value="AMP-bd_C"/>
</dbReference>
<dbReference type="InterPro" id="IPR045851">
    <property type="entry name" value="AMP-bd_C_sf"/>
</dbReference>
<dbReference type="InterPro" id="IPR000873">
    <property type="entry name" value="AMP-dep_synth/lig_dom"/>
</dbReference>